<dbReference type="InterPro" id="IPR051259">
    <property type="entry name" value="rRNA_Methyltransferase"/>
</dbReference>
<keyword evidence="2" id="KW-0808">Transferase</keyword>
<protein>
    <recommendedName>
        <fullName evidence="3">tRNA/rRNA methyltransferase SpoU type domain-containing protein</fullName>
    </recommendedName>
</protein>
<dbReference type="GO" id="GO:0008173">
    <property type="term" value="F:RNA methyltransferase activity"/>
    <property type="evidence" value="ECO:0007669"/>
    <property type="project" value="InterPro"/>
</dbReference>
<evidence type="ECO:0000313" key="4">
    <source>
        <dbReference type="EMBL" id="KQM08683.1"/>
    </source>
</evidence>
<sequence length="273" mass="29177">MLYGAFCEQFSLATFAAKSSTMNLREGKNAITRADVQWIKGLRQAGEARKQGLFVAEGGKIVTTLLEAGLRPERLYVQADRMDSSYQPYSPTQLSLGEMQRLSGMDSAPAALGVFPIPSFAPRAVVDGVTLMLDGVQDPGNLGAIVRTAAWFGIREVICSTQCARIYTPKAVQGSMGAIAYLPVRYTDLEDELTSWPAEIPIYAAVMGATTDYRQVSCAPPCAILLGSEGHGLNPNLLPRVQQQISIPLGPNGHGESLNVAAAAALLCGWATR</sequence>
<proteinExistence type="predicted"/>
<dbReference type="Gene3D" id="3.40.1280.10">
    <property type="match status" value="1"/>
</dbReference>
<dbReference type="InterPro" id="IPR029064">
    <property type="entry name" value="Ribosomal_eL30-like_sf"/>
</dbReference>
<comment type="caution">
    <text evidence="4">The sequence shown here is derived from an EMBL/GenBank/DDBJ whole genome shotgun (WGS) entry which is preliminary data.</text>
</comment>
<evidence type="ECO:0000259" key="3">
    <source>
        <dbReference type="Pfam" id="PF00588"/>
    </source>
</evidence>
<dbReference type="PATRIC" id="fig|1702214.3.peg.409"/>
<keyword evidence="1" id="KW-0489">Methyltransferase</keyword>
<dbReference type="EMBL" id="LIIK01000025">
    <property type="protein sequence ID" value="KQM08683.1"/>
    <property type="molecule type" value="Genomic_DNA"/>
</dbReference>
<dbReference type="SUPFAM" id="SSF75217">
    <property type="entry name" value="alpha/beta knot"/>
    <property type="match status" value="1"/>
</dbReference>
<reference evidence="4" key="1">
    <citation type="submission" date="2015-08" db="EMBL/GenBank/DDBJ databases">
        <title>Candidatus Bacteriodes Periocalifornicus.</title>
        <authorList>
            <person name="McLean J.S."/>
            <person name="Kelley S."/>
        </authorList>
    </citation>
    <scope>NUCLEOTIDE SEQUENCE [LARGE SCALE GENOMIC DNA]</scope>
    <source>
        <strain evidence="4">12B</strain>
    </source>
</reference>
<accession>A0A0Q4B6Q9</accession>
<dbReference type="GO" id="GO:0003723">
    <property type="term" value="F:RNA binding"/>
    <property type="evidence" value="ECO:0007669"/>
    <property type="project" value="InterPro"/>
</dbReference>
<organism evidence="4 5">
    <name type="scientific">Candidatus [Bacteroides] periocalifornicus</name>
    <dbReference type="NCBI Taxonomy" id="1702214"/>
    <lineage>
        <taxon>Bacteria</taxon>
        <taxon>Pseudomonadati</taxon>
        <taxon>Bacteroidota</taxon>
    </lineage>
</organism>
<evidence type="ECO:0000313" key="5">
    <source>
        <dbReference type="Proteomes" id="UP000054172"/>
    </source>
</evidence>
<evidence type="ECO:0000256" key="2">
    <source>
        <dbReference type="ARBA" id="ARBA00022679"/>
    </source>
</evidence>
<dbReference type="InterPro" id="IPR029026">
    <property type="entry name" value="tRNA_m1G_MTases_N"/>
</dbReference>
<dbReference type="SUPFAM" id="SSF55315">
    <property type="entry name" value="L30e-like"/>
    <property type="match status" value="1"/>
</dbReference>
<gene>
    <name evidence="4" type="ORF">AL399_05845</name>
</gene>
<name>A0A0Q4B6Q9_9BACT</name>
<dbReference type="Pfam" id="PF00588">
    <property type="entry name" value="SpoU_methylase"/>
    <property type="match status" value="1"/>
</dbReference>
<dbReference type="GO" id="GO:0006396">
    <property type="term" value="P:RNA processing"/>
    <property type="evidence" value="ECO:0007669"/>
    <property type="project" value="InterPro"/>
</dbReference>
<dbReference type="STRING" id="1702214.AL399_05845"/>
<dbReference type="Gene3D" id="3.30.1330.30">
    <property type="match status" value="1"/>
</dbReference>
<dbReference type="PANTHER" id="PTHR43191:SF2">
    <property type="entry name" value="RRNA METHYLTRANSFERASE 3, MITOCHONDRIAL"/>
    <property type="match status" value="1"/>
</dbReference>
<feature type="domain" description="tRNA/rRNA methyltransferase SpoU type" evidence="3">
    <location>
        <begin position="129"/>
        <end position="268"/>
    </location>
</feature>
<dbReference type="PANTHER" id="PTHR43191">
    <property type="entry name" value="RRNA METHYLTRANSFERASE 3"/>
    <property type="match status" value="1"/>
</dbReference>
<dbReference type="GO" id="GO:0032259">
    <property type="term" value="P:methylation"/>
    <property type="evidence" value="ECO:0007669"/>
    <property type="project" value="UniProtKB-KW"/>
</dbReference>
<dbReference type="Proteomes" id="UP000054172">
    <property type="component" value="Unassembled WGS sequence"/>
</dbReference>
<keyword evidence="5" id="KW-1185">Reference proteome</keyword>
<dbReference type="AlphaFoldDB" id="A0A0Q4B6Q9"/>
<dbReference type="InterPro" id="IPR029028">
    <property type="entry name" value="Alpha/beta_knot_MTases"/>
</dbReference>
<dbReference type="InterPro" id="IPR001537">
    <property type="entry name" value="SpoU_MeTrfase"/>
</dbReference>
<evidence type="ECO:0000256" key="1">
    <source>
        <dbReference type="ARBA" id="ARBA00022603"/>
    </source>
</evidence>